<keyword evidence="4 7" id="KW-1133">Transmembrane helix</keyword>
<dbReference type="GO" id="GO:0005886">
    <property type="term" value="C:plasma membrane"/>
    <property type="evidence" value="ECO:0007669"/>
    <property type="project" value="UniProtKB-SubCell"/>
</dbReference>
<keyword evidence="7" id="KW-0285">Flavoprotein</keyword>
<evidence type="ECO:0000256" key="2">
    <source>
        <dbReference type="ARBA" id="ARBA00022448"/>
    </source>
</evidence>
<dbReference type="EMBL" id="JAUSWL010000019">
    <property type="protein sequence ID" value="MDQ0546923.1"/>
    <property type="molecule type" value="Genomic_DNA"/>
</dbReference>
<comment type="caution">
    <text evidence="10">The sequence shown here is derived from an EMBL/GenBank/DDBJ whole genome shotgun (WGS) entry which is preliminary data.</text>
</comment>
<keyword evidence="7" id="KW-1003">Cell membrane</keyword>
<reference evidence="10" key="1">
    <citation type="submission" date="2023-07" db="EMBL/GenBank/DDBJ databases">
        <title>Genomic Encyclopedia of Type Strains, Phase IV (KMG-IV): sequencing the most valuable type-strain genomes for metagenomic binning, comparative biology and taxonomic classification.</title>
        <authorList>
            <person name="Goeker M."/>
        </authorList>
    </citation>
    <scope>NUCLEOTIDE SEQUENCE</scope>
    <source>
        <strain evidence="10">DSM 19569</strain>
    </source>
</reference>
<evidence type="ECO:0000256" key="7">
    <source>
        <dbReference type="HAMAP-Rule" id="MF_01207"/>
    </source>
</evidence>
<evidence type="ECO:0000256" key="6">
    <source>
        <dbReference type="ARBA" id="ARBA00023136"/>
    </source>
</evidence>
<dbReference type="PANTHER" id="PTHR36964:SF1">
    <property type="entry name" value="PROTEIN-METHIONINE-SULFOXIDE REDUCTASE HEME-BINDING SUBUNIT MSRQ"/>
    <property type="match status" value="1"/>
</dbReference>
<comment type="cofactor">
    <cofactor evidence="7">
        <name>FMN</name>
        <dbReference type="ChEBI" id="CHEBI:58210"/>
    </cofactor>
    <text evidence="7">Binds 1 FMN per subunit.</text>
</comment>
<dbReference type="GO" id="GO:0030091">
    <property type="term" value="P:protein repair"/>
    <property type="evidence" value="ECO:0007669"/>
    <property type="project" value="UniProtKB-UniRule"/>
</dbReference>
<dbReference type="InterPro" id="IPR022837">
    <property type="entry name" value="MsrQ-like"/>
</dbReference>
<name>A0AAJ1U072_9HYPH</name>
<protein>
    <recommendedName>
        <fullName evidence="7">Protein-methionine-sulfoxide reductase heme-binding subunit MsrQ</fullName>
    </recommendedName>
    <alternativeName>
        <fullName evidence="7">Flavocytochrome MsrQ</fullName>
    </alternativeName>
</protein>
<evidence type="ECO:0000256" key="1">
    <source>
        <dbReference type="ARBA" id="ARBA00004141"/>
    </source>
</evidence>
<comment type="similarity">
    <text evidence="7">Belongs to the MsrQ family.</text>
</comment>
<feature type="transmembrane region" description="Helical" evidence="7">
    <location>
        <begin position="85"/>
        <end position="104"/>
    </location>
</feature>
<keyword evidence="3 7" id="KW-0812">Transmembrane</keyword>
<feature type="transmembrane region" description="Helical" evidence="7">
    <location>
        <begin position="60"/>
        <end position="78"/>
    </location>
</feature>
<accession>A0AAJ1U072</accession>
<comment type="subcellular location">
    <subcellularLocation>
        <location evidence="7">Cell membrane</location>
        <topology evidence="7">Multi-pass membrane protein</topology>
    </subcellularLocation>
    <subcellularLocation>
        <location evidence="1">Membrane</location>
        <topology evidence="1">Multi-pass membrane protein</topology>
    </subcellularLocation>
</comment>
<keyword evidence="7" id="KW-0349">Heme</keyword>
<keyword evidence="2 7" id="KW-0813">Transport</keyword>
<feature type="compositionally biased region" description="Low complexity" evidence="8">
    <location>
        <begin position="294"/>
        <end position="304"/>
    </location>
</feature>
<dbReference type="PANTHER" id="PTHR36964">
    <property type="entry name" value="PROTEIN-METHIONINE-SULFOXIDE REDUCTASE HEME-BINDING SUBUNIT MSRQ"/>
    <property type="match status" value="1"/>
</dbReference>
<feature type="transmembrane region" description="Helical" evidence="7">
    <location>
        <begin position="212"/>
        <end position="233"/>
    </location>
</feature>
<keyword evidence="7" id="KW-0288">FMN</keyword>
<comment type="subunit">
    <text evidence="7">Heterodimer of a catalytic subunit (MsrP) and a heme-binding subunit (MsrQ).</text>
</comment>
<comment type="caution">
    <text evidence="7">Lacks conserved residue(s) required for the propagation of feature annotation.</text>
</comment>
<proteinExistence type="inferred from homology"/>
<feature type="region of interest" description="Disordered" evidence="8">
    <location>
        <begin position="279"/>
        <end position="312"/>
    </location>
</feature>
<dbReference type="GO" id="GO:0016679">
    <property type="term" value="F:oxidoreductase activity, acting on diphenols and related substances as donors"/>
    <property type="evidence" value="ECO:0007669"/>
    <property type="project" value="TreeGrafter"/>
</dbReference>
<evidence type="ECO:0000259" key="9">
    <source>
        <dbReference type="Pfam" id="PF01794"/>
    </source>
</evidence>
<evidence type="ECO:0000313" key="10">
    <source>
        <dbReference type="EMBL" id="MDQ0546923.1"/>
    </source>
</evidence>
<keyword evidence="7" id="KW-0479">Metal-binding</keyword>
<dbReference type="GO" id="GO:0009055">
    <property type="term" value="F:electron transfer activity"/>
    <property type="evidence" value="ECO:0007669"/>
    <property type="project" value="UniProtKB-UniRule"/>
</dbReference>
<dbReference type="InterPro" id="IPR013130">
    <property type="entry name" value="Fe3_Rdtase_TM_dom"/>
</dbReference>
<dbReference type="GO" id="GO:0010181">
    <property type="term" value="F:FMN binding"/>
    <property type="evidence" value="ECO:0007669"/>
    <property type="project" value="UniProtKB-UniRule"/>
</dbReference>
<feature type="transmembrane region" description="Helical" evidence="7">
    <location>
        <begin position="20"/>
        <end position="40"/>
    </location>
</feature>
<evidence type="ECO:0000313" key="11">
    <source>
        <dbReference type="Proteomes" id="UP001223420"/>
    </source>
</evidence>
<evidence type="ECO:0000256" key="3">
    <source>
        <dbReference type="ARBA" id="ARBA00022692"/>
    </source>
</evidence>
<keyword evidence="7" id="KW-0249">Electron transport</keyword>
<feature type="domain" description="Ferric oxidoreductase" evidence="9">
    <location>
        <begin position="57"/>
        <end position="169"/>
    </location>
</feature>
<evidence type="ECO:0000256" key="8">
    <source>
        <dbReference type="SAM" id="MobiDB-lite"/>
    </source>
</evidence>
<sequence>MIDRLAVPLPWLDRAGRLSWLKLAVFLACIAPALYLAAAFRLDALGAKPITALIHATGEWAVRFLLFSLAISPLRRIADWGKVLVVRRMLGITVMAYAVAHLALYAVDQNLVLTKVASEIALRLYLTIGFVALIGLIALGLTSTDAAIRKLGPNWHRLHRLVYTIAVLALVHYFLQSKIDVSDPVFSAGLFLLLMGWRAMRRFKLPERPWSLLLLAILGGLATAGLEAAWYGLASGVPASLVLAANLDVSGPIRPAWWVLATGLLMPALALLRGARATGRTAKPGGSGRDRVAAPRTAPTRAAVSEPLSPSA</sequence>
<dbReference type="GO" id="GO:0046872">
    <property type="term" value="F:metal ion binding"/>
    <property type="evidence" value="ECO:0007669"/>
    <property type="project" value="UniProtKB-KW"/>
</dbReference>
<gene>
    <name evidence="7" type="primary">msrQ</name>
    <name evidence="10" type="ORF">QO001_005876</name>
</gene>
<keyword evidence="5 7" id="KW-0408">Iron</keyword>
<comment type="function">
    <text evidence="7">Part of the MsrPQ system that repairs oxidized periplasmic proteins containing methionine sulfoxide residues (Met-O), using respiratory chain electrons. Thus protects these proteins from oxidative-stress damage caused by reactive species of oxygen and chlorine generated by the host defense mechanisms. MsrPQ is essential for the maintenance of envelope integrity under bleach stress, rescuing a wide series of structurally unrelated periplasmic proteins from methionine oxidation. MsrQ provides electrons for reduction to the reductase catalytic subunit MsrP, using the quinone pool of the respiratory chain.</text>
</comment>
<dbReference type="Pfam" id="PF01794">
    <property type="entry name" value="Ferric_reduct"/>
    <property type="match status" value="1"/>
</dbReference>
<dbReference type="GO" id="GO:0020037">
    <property type="term" value="F:heme binding"/>
    <property type="evidence" value="ECO:0007669"/>
    <property type="project" value="UniProtKB-UniRule"/>
</dbReference>
<feature type="transmembrane region" description="Helical" evidence="7">
    <location>
        <begin position="158"/>
        <end position="175"/>
    </location>
</feature>
<feature type="transmembrane region" description="Helical" evidence="7">
    <location>
        <begin position="181"/>
        <end position="200"/>
    </location>
</feature>
<feature type="transmembrane region" description="Helical" evidence="7">
    <location>
        <begin position="253"/>
        <end position="272"/>
    </location>
</feature>
<evidence type="ECO:0000256" key="4">
    <source>
        <dbReference type="ARBA" id="ARBA00022989"/>
    </source>
</evidence>
<dbReference type="HAMAP" id="MF_01207">
    <property type="entry name" value="MsrQ"/>
    <property type="match status" value="1"/>
</dbReference>
<dbReference type="AlphaFoldDB" id="A0AAJ1U072"/>
<dbReference type="RefSeq" id="WP_230367972.1">
    <property type="nucleotide sequence ID" value="NZ_JAJALK010000018.1"/>
</dbReference>
<organism evidence="10 11">
    <name type="scientific">Methylobacterium brachiatum</name>
    <dbReference type="NCBI Taxonomy" id="269660"/>
    <lineage>
        <taxon>Bacteria</taxon>
        <taxon>Pseudomonadati</taxon>
        <taxon>Pseudomonadota</taxon>
        <taxon>Alphaproteobacteria</taxon>
        <taxon>Hyphomicrobiales</taxon>
        <taxon>Methylobacteriaceae</taxon>
        <taxon>Methylobacterium</taxon>
    </lineage>
</organism>
<dbReference type="Proteomes" id="UP001223420">
    <property type="component" value="Unassembled WGS sequence"/>
</dbReference>
<evidence type="ECO:0000256" key="5">
    <source>
        <dbReference type="ARBA" id="ARBA00023004"/>
    </source>
</evidence>
<keyword evidence="6 7" id="KW-0472">Membrane</keyword>
<comment type="cofactor">
    <cofactor evidence="7">
        <name>heme b</name>
        <dbReference type="ChEBI" id="CHEBI:60344"/>
    </cofactor>
    <text evidence="7">Binds 1 heme b (iron(II)-protoporphyrin IX) group per subunit.</text>
</comment>
<feature type="transmembrane region" description="Helical" evidence="7">
    <location>
        <begin position="124"/>
        <end position="146"/>
    </location>
</feature>